<dbReference type="STRING" id="709015.GCA_000472485_03576"/>
<feature type="domain" description="Outer membrane protein beta-barrel" evidence="3">
    <location>
        <begin position="38"/>
        <end position="238"/>
    </location>
</feature>
<proteinExistence type="predicted"/>
<keyword evidence="5" id="KW-1185">Reference proteome</keyword>
<dbReference type="Pfam" id="PF13505">
    <property type="entry name" value="OMP_b-brl"/>
    <property type="match status" value="1"/>
</dbReference>
<dbReference type="EMBL" id="CP021235">
    <property type="protein sequence ID" value="ARS37118.1"/>
    <property type="molecule type" value="Genomic_DNA"/>
</dbReference>
<reference evidence="5" key="1">
    <citation type="submission" date="2017-05" db="EMBL/GenBank/DDBJ databases">
        <authorList>
            <person name="Ray J."/>
            <person name="Price M."/>
            <person name="Deutschbauer A."/>
        </authorList>
    </citation>
    <scope>NUCLEOTIDE SEQUENCE [LARGE SCALE GENOMIC DNA]</scope>
    <source>
        <strain evidence="5">DSM 19842</strain>
    </source>
</reference>
<name>A0A1X9YW72_9BACT</name>
<evidence type="ECO:0000259" key="3">
    <source>
        <dbReference type="Pfam" id="PF13505"/>
    </source>
</evidence>
<sequence length="246" mass="27302">MKLTNIYAPVTTPLMKTFLLSLLLSFATLAAVAQVRPGSALMQRPATPDSTRSKFYIGVELSSVSYVVADHYKKVGGTFTPLAHVHVGYRLSERASLQVGLAYGATDDNFESIYYKAADSTIYRSTRLSNRGLAIPLTLQLTPFNPGRRLNFYATASLVPIIGEVRDQRSETLDGKTDIKYSAYDSGIYTIATAGVVLNYKISRRFDVYGKANLLYKELKRESEYAKQARSVAVGLNYNLNLNRNK</sequence>
<evidence type="ECO:0000256" key="2">
    <source>
        <dbReference type="SAM" id="SignalP"/>
    </source>
</evidence>
<evidence type="ECO:0000313" key="4">
    <source>
        <dbReference type="EMBL" id="ARS37118.1"/>
    </source>
</evidence>
<protein>
    <recommendedName>
        <fullName evidence="3">Outer membrane protein beta-barrel domain-containing protein</fullName>
    </recommendedName>
</protein>
<gene>
    <name evidence="4" type="ORF">CA264_17700</name>
</gene>
<dbReference type="Proteomes" id="UP000266292">
    <property type="component" value="Chromosome"/>
</dbReference>
<dbReference type="AlphaFoldDB" id="A0A1X9YW72"/>
<accession>A0A1X9YW72</accession>
<keyword evidence="1 2" id="KW-0732">Signal</keyword>
<evidence type="ECO:0000313" key="5">
    <source>
        <dbReference type="Proteomes" id="UP000266292"/>
    </source>
</evidence>
<feature type="signal peptide" evidence="2">
    <location>
        <begin position="1"/>
        <end position="30"/>
    </location>
</feature>
<evidence type="ECO:0000256" key="1">
    <source>
        <dbReference type="ARBA" id="ARBA00022729"/>
    </source>
</evidence>
<dbReference type="KEGG" id="pact:CA264_17700"/>
<organism evidence="4 5">
    <name type="scientific">Pontibacter actiniarum</name>
    <dbReference type="NCBI Taxonomy" id="323450"/>
    <lineage>
        <taxon>Bacteria</taxon>
        <taxon>Pseudomonadati</taxon>
        <taxon>Bacteroidota</taxon>
        <taxon>Cytophagia</taxon>
        <taxon>Cytophagales</taxon>
        <taxon>Hymenobacteraceae</taxon>
        <taxon>Pontibacter</taxon>
    </lineage>
</organism>
<feature type="chain" id="PRO_5011009021" description="Outer membrane protein beta-barrel domain-containing protein" evidence="2">
    <location>
        <begin position="31"/>
        <end position="246"/>
    </location>
</feature>
<dbReference type="OrthoDB" id="853064at2"/>
<dbReference type="InterPro" id="IPR027385">
    <property type="entry name" value="Beta-barrel_OMP"/>
</dbReference>